<dbReference type="InterPro" id="IPR050179">
    <property type="entry name" value="Trans_hexapeptide_repeat"/>
</dbReference>
<feature type="domain" description="PglD N-terminal" evidence="3">
    <location>
        <begin position="3"/>
        <end position="84"/>
    </location>
</feature>
<dbReference type="InterPro" id="IPR041561">
    <property type="entry name" value="PglD_N"/>
</dbReference>
<dbReference type="Gene3D" id="2.160.10.10">
    <property type="entry name" value="Hexapeptide repeat proteins"/>
    <property type="match status" value="1"/>
</dbReference>
<keyword evidence="4" id="KW-0012">Acyltransferase</keyword>
<dbReference type="AlphaFoldDB" id="A0A412G5V0"/>
<keyword evidence="4" id="KW-0808">Transferase</keyword>
<evidence type="ECO:0000256" key="1">
    <source>
        <dbReference type="PIRSR" id="PIRSR620019-1"/>
    </source>
</evidence>
<protein>
    <submittedName>
        <fullName evidence="4">Sugar O-acyltransferase</fullName>
    </submittedName>
</protein>
<name>A0A412G5V0_9FIRM</name>
<dbReference type="GeneID" id="83014425"/>
<dbReference type="Pfam" id="PF17836">
    <property type="entry name" value="PglD_N"/>
    <property type="match status" value="1"/>
</dbReference>
<dbReference type="Proteomes" id="UP000284178">
    <property type="component" value="Unassembled WGS sequence"/>
</dbReference>
<dbReference type="NCBIfam" id="TIGR03570">
    <property type="entry name" value="NeuD_NnaD"/>
    <property type="match status" value="1"/>
</dbReference>
<feature type="binding site" evidence="2">
    <location>
        <position position="72"/>
    </location>
    <ligand>
        <name>substrate</name>
    </ligand>
</feature>
<dbReference type="SUPFAM" id="SSF51161">
    <property type="entry name" value="Trimeric LpxA-like enzymes"/>
    <property type="match status" value="1"/>
</dbReference>
<dbReference type="Gene3D" id="3.40.50.20">
    <property type="match status" value="1"/>
</dbReference>
<reference evidence="4 5" key="1">
    <citation type="submission" date="2018-08" db="EMBL/GenBank/DDBJ databases">
        <title>A genome reference for cultivated species of the human gut microbiota.</title>
        <authorList>
            <person name="Zou Y."/>
            <person name="Xue W."/>
            <person name="Luo G."/>
        </authorList>
    </citation>
    <scope>NUCLEOTIDE SEQUENCE [LARGE SCALE GENOMIC DNA]</scope>
    <source>
        <strain evidence="4 5">AF24-29</strain>
    </source>
</reference>
<comment type="caution">
    <text evidence="4">The sequence shown here is derived from an EMBL/GenBank/DDBJ whole genome shotgun (WGS) entry which is preliminary data.</text>
</comment>
<feature type="site" description="Increases basicity of active site His" evidence="1">
    <location>
        <position position="140"/>
    </location>
</feature>
<proteinExistence type="predicted"/>
<dbReference type="RefSeq" id="WP_117893589.1">
    <property type="nucleotide sequence ID" value="NZ_CABJCV010000002.1"/>
</dbReference>
<feature type="active site" description="Proton acceptor" evidence="1">
    <location>
        <position position="139"/>
    </location>
</feature>
<dbReference type="PANTHER" id="PTHR43300:SF7">
    <property type="entry name" value="UDP-N-ACETYLBACILLOSAMINE N-ACETYLTRANSFERASE"/>
    <property type="match status" value="1"/>
</dbReference>
<accession>A0A412G5V0</accession>
<organism evidence="4 5">
    <name type="scientific">Holdemania filiformis</name>
    <dbReference type="NCBI Taxonomy" id="61171"/>
    <lineage>
        <taxon>Bacteria</taxon>
        <taxon>Bacillati</taxon>
        <taxon>Bacillota</taxon>
        <taxon>Erysipelotrichia</taxon>
        <taxon>Erysipelotrichales</taxon>
        <taxon>Erysipelotrichaceae</taxon>
        <taxon>Holdemania</taxon>
    </lineage>
</organism>
<dbReference type="InterPro" id="IPR011004">
    <property type="entry name" value="Trimer_LpxA-like_sf"/>
</dbReference>
<dbReference type="InterPro" id="IPR020019">
    <property type="entry name" value="AcTrfase_PglD-like"/>
</dbReference>
<evidence type="ECO:0000259" key="3">
    <source>
        <dbReference type="Pfam" id="PF17836"/>
    </source>
</evidence>
<dbReference type="PANTHER" id="PTHR43300">
    <property type="entry name" value="ACETYLTRANSFERASE"/>
    <property type="match status" value="1"/>
</dbReference>
<dbReference type="GO" id="GO:0016746">
    <property type="term" value="F:acyltransferase activity"/>
    <property type="evidence" value="ECO:0007669"/>
    <property type="project" value="UniProtKB-KW"/>
</dbReference>
<dbReference type="CDD" id="cd03360">
    <property type="entry name" value="LbH_AT_putative"/>
    <property type="match status" value="1"/>
</dbReference>
<gene>
    <name evidence="4" type="ORF">DWY25_03250</name>
</gene>
<evidence type="ECO:0000313" key="5">
    <source>
        <dbReference type="Proteomes" id="UP000284178"/>
    </source>
</evidence>
<sequence>MKNLIIIGAGGCGREVHQWAKDINEKENRWNIKGFLDDDLDVLEGKKCSIAVLSSIDEYLIEADDEFVCCIGNSNIRKMIMGKLKAKGAVFINLIHPNAVIADSCTLGEGVIIYPYALISDNAVIGDGCIINMYSSVAHDSVLGEYCTISAHCDITGMCTLGERVFMGTTSHVVPGLKIGDDVYICAGSTVMTRVRAGKKVLGNPAKMVSF</sequence>
<keyword evidence="5" id="KW-1185">Reference proteome</keyword>
<evidence type="ECO:0000313" key="4">
    <source>
        <dbReference type="EMBL" id="RGR76386.1"/>
    </source>
</evidence>
<dbReference type="EMBL" id="QRUP01000002">
    <property type="protein sequence ID" value="RGR76386.1"/>
    <property type="molecule type" value="Genomic_DNA"/>
</dbReference>
<evidence type="ECO:0000256" key="2">
    <source>
        <dbReference type="PIRSR" id="PIRSR620019-2"/>
    </source>
</evidence>
<dbReference type="Pfam" id="PF00132">
    <property type="entry name" value="Hexapep"/>
    <property type="match status" value="1"/>
</dbReference>
<dbReference type="InterPro" id="IPR001451">
    <property type="entry name" value="Hexapep"/>
</dbReference>